<comment type="cofactor">
    <cofactor evidence="1">
        <name>FAD</name>
        <dbReference type="ChEBI" id="CHEBI:57692"/>
    </cofactor>
</comment>
<evidence type="ECO:0000256" key="1">
    <source>
        <dbReference type="ARBA" id="ARBA00001974"/>
    </source>
</evidence>
<dbReference type="EMBL" id="BAAAHH010000002">
    <property type="protein sequence ID" value="GAA0939776.1"/>
    <property type="molecule type" value="Genomic_DNA"/>
</dbReference>
<dbReference type="SUPFAM" id="SSF63380">
    <property type="entry name" value="Riboflavin synthase domain-like"/>
    <property type="match status" value="1"/>
</dbReference>
<comment type="caution">
    <text evidence="10">The sequence shown here is derived from an EMBL/GenBank/DDBJ whole genome shotgun (WGS) entry which is preliminary data.</text>
</comment>
<evidence type="ECO:0000313" key="11">
    <source>
        <dbReference type="Proteomes" id="UP001500665"/>
    </source>
</evidence>
<evidence type="ECO:0000256" key="7">
    <source>
        <dbReference type="ARBA" id="ARBA00023014"/>
    </source>
</evidence>
<dbReference type="Gene3D" id="3.10.20.30">
    <property type="match status" value="1"/>
</dbReference>
<feature type="domain" description="FAD-binding FR-type" evidence="9">
    <location>
        <begin position="51"/>
        <end position="153"/>
    </location>
</feature>
<evidence type="ECO:0000259" key="9">
    <source>
        <dbReference type="PROSITE" id="PS51384"/>
    </source>
</evidence>
<dbReference type="InterPro" id="IPR001041">
    <property type="entry name" value="2Fe-2S_ferredoxin-type"/>
</dbReference>
<evidence type="ECO:0000256" key="3">
    <source>
        <dbReference type="ARBA" id="ARBA00022714"/>
    </source>
</evidence>
<dbReference type="InterPro" id="IPR012675">
    <property type="entry name" value="Beta-grasp_dom_sf"/>
</dbReference>
<dbReference type="SUPFAM" id="SSF54292">
    <property type="entry name" value="2Fe-2S ferredoxin-like"/>
    <property type="match status" value="1"/>
</dbReference>
<dbReference type="PANTHER" id="PTHR47354:SF1">
    <property type="entry name" value="CARNITINE MONOOXYGENASE REDUCTASE SUBUNIT"/>
    <property type="match status" value="1"/>
</dbReference>
<keyword evidence="3" id="KW-0001">2Fe-2S</keyword>
<dbReference type="Gene3D" id="3.40.50.80">
    <property type="entry name" value="Nucleotide-binding domain of ferredoxin-NADP reductase (FNR) module"/>
    <property type="match status" value="1"/>
</dbReference>
<evidence type="ECO:0000256" key="2">
    <source>
        <dbReference type="ARBA" id="ARBA00022630"/>
    </source>
</evidence>
<evidence type="ECO:0000256" key="4">
    <source>
        <dbReference type="ARBA" id="ARBA00022723"/>
    </source>
</evidence>
<dbReference type="SUPFAM" id="SSF52343">
    <property type="entry name" value="Ferredoxin reductase-like, C-terminal NADP-linked domain"/>
    <property type="match status" value="1"/>
</dbReference>
<dbReference type="PROSITE" id="PS00197">
    <property type="entry name" value="2FE2S_FER_1"/>
    <property type="match status" value="1"/>
</dbReference>
<dbReference type="Gene3D" id="2.40.30.10">
    <property type="entry name" value="Translation factors"/>
    <property type="match status" value="1"/>
</dbReference>
<dbReference type="InterPro" id="IPR006058">
    <property type="entry name" value="2Fe2S_fd_BS"/>
</dbReference>
<dbReference type="CDD" id="cd00207">
    <property type="entry name" value="fer2"/>
    <property type="match status" value="1"/>
</dbReference>
<reference evidence="10 11" key="1">
    <citation type="journal article" date="2019" name="Int. J. Syst. Evol. Microbiol.">
        <title>The Global Catalogue of Microorganisms (GCM) 10K type strain sequencing project: providing services to taxonomists for standard genome sequencing and annotation.</title>
        <authorList>
            <consortium name="The Broad Institute Genomics Platform"/>
            <consortium name="The Broad Institute Genome Sequencing Center for Infectious Disease"/>
            <person name="Wu L."/>
            <person name="Ma J."/>
        </authorList>
    </citation>
    <scope>NUCLEOTIDE SEQUENCE [LARGE SCALE GENOMIC DNA]</scope>
    <source>
        <strain evidence="10 11">JCM 10696</strain>
    </source>
</reference>
<keyword evidence="5" id="KW-0560">Oxidoreductase</keyword>
<dbReference type="Proteomes" id="UP001500665">
    <property type="component" value="Unassembled WGS sequence"/>
</dbReference>
<organism evidence="10 11">
    <name type="scientific">Actinocorallia libanotica</name>
    <dbReference type="NCBI Taxonomy" id="46162"/>
    <lineage>
        <taxon>Bacteria</taxon>
        <taxon>Bacillati</taxon>
        <taxon>Actinomycetota</taxon>
        <taxon>Actinomycetes</taxon>
        <taxon>Streptosporangiales</taxon>
        <taxon>Thermomonosporaceae</taxon>
        <taxon>Actinocorallia</taxon>
    </lineage>
</organism>
<dbReference type="InterPro" id="IPR017927">
    <property type="entry name" value="FAD-bd_FR_type"/>
</dbReference>
<dbReference type="InterPro" id="IPR050415">
    <property type="entry name" value="MRET"/>
</dbReference>
<gene>
    <name evidence="10" type="ORF">GCM10009550_08530</name>
</gene>
<dbReference type="PANTHER" id="PTHR47354">
    <property type="entry name" value="NADH OXIDOREDUCTASE HCR"/>
    <property type="match status" value="1"/>
</dbReference>
<sequence length="361" mass="38935">MSQHPAAIPPDLYGRPRNDRLMRVLSTFADRYMALLPSSDRPARRPRPSTPTGVELTVTARESPAEDVIALRLAALDGSPLPRWQAGAHLDLLLPSGRKRQYSLCGDPDDRYAYRIAVRRIDGGGGGSVEVHEALQVGAHVTVKEPRNAFPFAAEPSVMFVAGGIGITPILPMVREAARRGLDWRLVHTGRSRASMPFGDELRELGGERVEILPDDEHGMPDGAALLGRAPEGAAVYCCGPGPMIDSVRAAFDGSGAKALHFERFGAAPVVDGEPFELALRRSGEVLTVPADQSALHVLLERDPATPYSCRQGFCGVCTVRVSSGTVEHRDGRLTEQERADGQMRVCVSRAPAGSRLELDL</sequence>
<keyword evidence="4" id="KW-0479">Metal-binding</keyword>
<dbReference type="InterPro" id="IPR017938">
    <property type="entry name" value="Riboflavin_synthase-like_b-brl"/>
</dbReference>
<dbReference type="InterPro" id="IPR036010">
    <property type="entry name" value="2Fe-2S_ferredoxin-like_sf"/>
</dbReference>
<keyword evidence="6" id="KW-0408">Iron</keyword>
<dbReference type="CDD" id="cd06185">
    <property type="entry name" value="PDR_like"/>
    <property type="match status" value="1"/>
</dbReference>
<evidence type="ECO:0000259" key="8">
    <source>
        <dbReference type="PROSITE" id="PS51085"/>
    </source>
</evidence>
<accession>A0ABN1QA59</accession>
<proteinExistence type="predicted"/>
<name>A0ABN1QA59_9ACTN</name>
<dbReference type="PRINTS" id="PR00409">
    <property type="entry name" value="PHDIOXRDTASE"/>
</dbReference>
<keyword evidence="11" id="KW-1185">Reference proteome</keyword>
<dbReference type="PROSITE" id="PS51085">
    <property type="entry name" value="2FE2S_FER_2"/>
    <property type="match status" value="1"/>
</dbReference>
<dbReference type="Pfam" id="PF00111">
    <property type="entry name" value="Fer2"/>
    <property type="match status" value="1"/>
</dbReference>
<keyword evidence="7" id="KW-0411">Iron-sulfur</keyword>
<evidence type="ECO:0000256" key="5">
    <source>
        <dbReference type="ARBA" id="ARBA00023002"/>
    </source>
</evidence>
<keyword evidence="2" id="KW-0285">Flavoprotein</keyword>
<dbReference type="PROSITE" id="PS51384">
    <property type="entry name" value="FAD_FR"/>
    <property type="match status" value="1"/>
</dbReference>
<protein>
    <submittedName>
        <fullName evidence="10">PDR/VanB family oxidoreductase</fullName>
    </submittedName>
</protein>
<evidence type="ECO:0000313" key="10">
    <source>
        <dbReference type="EMBL" id="GAA0939776.1"/>
    </source>
</evidence>
<feature type="domain" description="2Fe-2S ferredoxin-type" evidence="8">
    <location>
        <begin position="276"/>
        <end position="361"/>
    </location>
</feature>
<dbReference type="InterPro" id="IPR039261">
    <property type="entry name" value="FNR_nucleotide-bd"/>
</dbReference>
<evidence type="ECO:0000256" key="6">
    <source>
        <dbReference type="ARBA" id="ARBA00023004"/>
    </source>
</evidence>